<dbReference type="InterPro" id="IPR052048">
    <property type="entry name" value="ST_Response_Regulator"/>
</dbReference>
<dbReference type="AlphaFoldDB" id="A0AAN9IQ39"/>
<proteinExistence type="predicted"/>
<dbReference type="PANTHER" id="PTHR43228">
    <property type="entry name" value="TWO-COMPONENT RESPONSE REGULATOR"/>
    <property type="match status" value="1"/>
</dbReference>
<dbReference type="Pfam" id="PF00072">
    <property type="entry name" value="Response_reg"/>
    <property type="match status" value="1"/>
</dbReference>
<evidence type="ECO:0000313" key="3">
    <source>
        <dbReference type="EMBL" id="KAK7284198.1"/>
    </source>
</evidence>
<keyword evidence="4" id="KW-1185">Reference proteome</keyword>
<dbReference type="InterPro" id="IPR001789">
    <property type="entry name" value="Sig_transdc_resp-reg_receiver"/>
</dbReference>
<evidence type="ECO:0000259" key="2">
    <source>
        <dbReference type="PROSITE" id="PS50110"/>
    </source>
</evidence>
<keyword evidence="1" id="KW-0597">Phosphoprotein</keyword>
<dbReference type="Gene3D" id="3.40.50.2300">
    <property type="match status" value="1"/>
</dbReference>
<dbReference type="GO" id="GO:0000160">
    <property type="term" value="P:phosphorelay signal transduction system"/>
    <property type="evidence" value="ECO:0007669"/>
    <property type="project" value="InterPro"/>
</dbReference>
<evidence type="ECO:0000313" key="4">
    <source>
        <dbReference type="Proteomes" id="UP001359559"/>
    </source>
</evidence>
<gene>
    <name evidence="3" type="ORF">RJT34_18940</name>
</gene>
<dbReference type="Proteomes" id="UP001359559">
    <property type="component" value="Unassembled WGS sequence"/>
</dbReference>
<feature type="modified residue" description="4-aspartylphosphate" evidence="1">
    <location>
        <position position="126"/>
    </location>
</feature>
<sequence length="198" mass="22456">MIIIERLSKTTQDEDMATVELRSYKMADGLFGSTGAIRQMRTVERLDMQKLFGTHPLLFGAALYIGQNMEVSEHLTALVVDDSRVIRMVHRKLLNAIGVKIQEVENGKEAVDVHNLGQKFDLILMDRDMPLMNGVEATKELRSMEVDSMIVGVSTRIKEAHVEEFMEAGLDVYFEKPLNRDKLDSIIHKIQKLPPTES</sequence>
<dbReference type="CDD" id="cd17546">
    <property type="entry name" value="REC_hyHK_CKI1_RcsC-like"/>
    <property type="match status" value="1"/>
</dbReference>
<dbReference type="SUPFAM" id="SSF52172">
    <property type="entry name" value="CheY-like"/>
    <property type="match status" value="1"/>
</dbReference>
<feature type="domain" description="Response regulatory" evidence="2">
    <location>
        <begin position="76"/>
        <end position="191"/>
    </location>
</feature>
<organism evidence="3 4">
    <name type="scientific">Clitoria ternatea</name>
    <name type="common">Butterfly pea</name>
    <dbReference type="NCBI Taxonomy" id="43366"/>
    <lineage>
        <taxon>Eukaryota</taxon>
        <taxon>Viridiplantae</taxon>
        <taxon>Streptophyta</taxon>
        <taxon>Embryophyta</taxon>
        <taxon>Tracheophyta</taxon>
        <taxon>Spermatophyta</taxon>
        <taxon>Magnoliopsida</taxon>
        <taxon>eudicotyledons</taxon>
        <taxon>Gunneridae</taxon>
        <taxon>Pentapetalae</taxon>
        <taxon>rosids</taxon>
        <taxon>fabids</taxon>
        <taxon>Fabales</taxon>
        <taxon>Fabaceae</taxon>
        <taxon>Papilionoideae</taxon>
        <taxon>50 kb inversion clade</taxon>
        <taxon>NPAAA clade</taxon>
        <taxon>indigoferoid/millettioid clade</taxon>
        <taxon>Phaseoleae</taxon>
        <taxon>Clitoria</taxon>
    </lineage>
</organism>
<protein>
    <recommendedName>
        <fullName evidence="2">Response regulatory domain-containing protein</fullName>
    </recommendedName>
</protein>
<accession>A0AAN9IQ39</accession>
<dbReference type="PANTHER" id="PTHR43228:SF12">
    <property type="entry name" value="TWO-COMPONENT RESPONSE REGULATOR 24"/>
    <property type="match status" value="1"/>
</dbReference>
<dbReference type="EMBL" id="JAYKXN010000005">
    <property type="protein sequence ID" value="KAK7284198.1"/>
    <property type="molecule type" value="Genomic_DNA"/>
</dbReference>
<reference evidence="3 4" key="1">
    <citation type="submission" date="2024-01" db="EMBL/GenBank/DDBJ databases">
        <title>The genomes of 5 underutilized Papilionoideae crops provide insights into root nodulation and disease resistance.</title>
        <authorList>
            <person name="Yuan L."/>
        </authorList>
    </citation>
    <scope>NUCLEOTIDE SEQUENCE [LARGE SCALE GENOMIC DNA]</scope>
    <source>
        <strain evidence="3">LY-2023</strain>
        <tissue evidence="3">Leaf</tissue>
    </source>
</reference>
<evidence type="ECO:0000256" key="1">
    <source>
        <dbReference type="PROSITE-ProRule" id="PRU00169"/>
    </source>
</evidence>
<dbReference type="SMART" id="SM00448">
    <property type="entry name" value="REC"/>
    <property type="match status" value="1"/>
</dbReference>
<dbReference type="PROSITE" id="PS50110">
    <property type="entry name" value="RESPONSE_REGULATORY"/>
    <property type="match status" value="1"/>
</dbReference>
<name>A0AAN9IQ39_CLITE</name>
<dbReference type="InterPro" id="IPR011006">
    <property type="entry name" value="CheY-like_superfamily"/>
</dbReference>
<comment type="caution">
    <text evidence="3">The sequence shown here is derived from an EMBL/GenBank/DDBJ whole genome shotgun (WGS) entry which is preliminary data.</text>
</comment>